<organism evidence="1">
    <name type="scientific">marine metagenome</name>
    <dbReference type="NCBI Taxonomy" id="408172"/>
    <lineage>
        <taxon>unclassified sequences</taxon>
        <taxon>metagenomes</taxon>
        <taxon>ecological metagenomes</taxon>
    </lineage>
</organism>
<dbReference type="AlphaFoldDB" id="A0A382PJC0"/>
<name>A0A382PJC0_9ZZZZ</name>
<protein>
    <submittedName>
        <fullName evidence="1">Uncharacterized protein</fullName>
    </submittedName>
</protein>
<evidence type="ECO:0000313" key="1">
    <source>
        <dbReference type="EMBL" id="SVC72947.1"/>
    </source>
</evidence>
<proteinExistence type="predicted"/>
<accession>A0A382PJC0</accession>
<dbReference type="EMBL" id="UINC01107516">
    <property type="protein sequence ID" value="SVC72947.1"/>
    <property type="molecule type" value="Genomic_DNA"/>
</dbReference>
<feature type="non-terminal residue" evidence="1">
    <location>
        <position position="92"/>
    </location>
</feature>
<sequence length="92" mass="10357">MITVYWQAGRREQNLMLSNDDTGREQSIGGFRENAEGFEAYVTTAEYDPRNSKNGLPNIAKAKAFLESSRPWDLYSAQGVEVEREVRPASAN</sequence>
<gene>
    <name evidence="1" type="ORF">METZ01_LOCUS325801</name>
</gene>
<reference evidence="1" key="1">
    <citation type="submission" date="2018-05" db="EMBL/GenBank/DDBJ databases">
        <authorList>
            <person name="Lanie J.A."/>
            <person name="Ng W.-L."/>
            <person name="Kazmierczak K.M."/>
            <person name="Andrzejewski T.M."/>
            <person name="Davidsen T.M."/>
            <person name="Wayne K.J."/>
            <person name="Tettelin H."/>
            <person name="Glass J.I."/>
            <person name="Rusch D."/>
            <person name="Podicherti R."/>
            <person name="Tsui H.-C.T."/>
            <person name="Winkler M.E."/>
        </authorList>
    </citation>
    <scope>NUCLEOTIDE SEQUENCE</scope>
</reference>